<dbReference type="OrthoDB" id="7568856at2"/>
<dbReference type="InterPro" id="IPR036890">
    <property type="entry name" value="HATPase_C_sf"/>
</dbReference>
<dbReference type="SUPFAM" id="SSF47384">
    <property type="entry name" value="Homodimeric domain of signal transducing histidine kinase"/>
    <property type="match status" value="1"/>
</dbReference>
<dbReference type="Pfam" id="PF02743">
    <property type="entry name" value="dCache_1"/>
    <property type="match status" value="1"/>
</dbReference>
<dbReference type="Gene3D" id="3.30.565.10">
    <property type="entry name" value="Histidine kinase-like ATPase, C-terminal domain"/>
    <property type="match status" value="1"/>
</dbReference>
<name>A0A2W7NHE4_9RHOB</name>
<comment type="caution">
    <text evidence="20">The sequence shown here is derived from an EMBL/GenBank/DDBJ whole genome shotgun (WGS) entry which is preliminary data.</text>
</comment>
<evidence type="ECO:0000313" key="20">
    <source>
        <dbReference type="EMBL" id="PZX19845.1"/>
    </source>
</evidence>
<feature type="coiled-coil region" evidence="17">
    <location>
        <begin position="330"/>
        <end position="392"/>
    </location>
</feature>
<keyword evidence="13" id="KW-0902">Two-component regulatory system</keyword>
<evidence type="ECO:0000256" key="3">
    <source>
        <dbReference type="ARBA" id="ARBA00012438"/>
    </source>
</evidence>
<evidence type="ECO:0000256" key="7">
    <source>
        <dbReference type="ARBA" id="ARBA00022679"/>
    </source>
</evidence>
<proteinExistence type="predicted"/>
<dbReference type="PIRSF" id="PIRSF036431">
    <property type="entry name" value="STHK_DctB"/>
    <property type="match status" value="1"/>
</dbReference>
<dbReference type="GO" id="GO:0000155">
    <property type="term" value="F:phosphorelay sensor kinase activity"/>
    <property type="evidence" value="ECO:0007669"/>
    <property type="project" value="InterPro"/>
</dbReference>
<dbReference type="Gene3D" id="3.30.450.20">
    <property type="entry name" value="PAS domain"/>
    <property type="match status" value="2"/>
</dbReference>
<evidence type="ECO:0000256" key="8">
    <source>
        <dbReference type="ARBA" id="ARBA00022692"/>
    </source>
</evidence>
<dbReference type="FunFam" id="1.10.287.130:FF:000049">
    <property type="entry name" value="C4-dicarboxylate transport sensor protein DctB"/>
    <property type="match status" value="1"/>
</dbReference>
<evidence type="ECO:0000256" key="6">
    <source>
        <dbReference type="ARBA" id="ARBA00022553"/>
    </source>
</evidence>
<dbReference type="EMBL" id="QKZL01000001">
    <property type="protein sequence ID" value="PZX19845.1"/>
    <property type="molecule type" value="Genomic_DNA"/>
</dbReference>
<dbReference type="InterPro" id="IPR003661">
    <property type="entry name" value="HisK_dim/P_dom"/>
</dbReference>
<dbReference type="AlphaFoldDB" id="A0A2W7NHE4"/>
<comment type="catalytic activity">
    <reaction evidence="1">
        <text>ATP + protein L-histidine = ADP + protein N-phospho-L-histidine.</text>
        <dbReference type="EC" id="2.7.13.3"/>
    </reaction>
</comment>
<feature type="transmembrane region" description="Helical" evidence="18">
    <location>
        <begin position="16"/>
        <end position="37"/>
    </location>
</feature>
<evidence type="ECO:0000256" key="1">
    <source>
        <dbReference type="ARBA" id="ARBA00000085"/>
    </source>
</evidence>
<keyword evidence="5" id="KW-0997">Cell inner membrane</keyword>
<dbReference type="SMART" id="SM00388">
    <property type="entry name" value="HisKA"/>
    <property type="match status" value="1"/>
</dbReference>
<organism evidence="20 21">
    <name type="scientific">Palleronia aestuarii</name>
    <dbReference type="NCBI Taxonomy" id="568105"/>
    <lineage>
        <taxon>Bacteria</taxon>
        <taxon>Pseudomonadati</taxon>
        <taxon>Pseudomonadota</taxon>
        <taxon>Alphaproteobacteria</taxon>
        <taxon>Rhodobacterales</taxon>
        <taxon>Roseobacteraceae</taxon>
        <taxon>Palleronia</taxon>
    </lineage>
</organism>
<dbReference type="InterPro" id="IPR004358">
    <property type="entry name" value="Sig_transdc_His_kin-like_C"/>
</dbReference>
<dbReference type="SUPFAM" id="SSF55874">
    <property type="entry name" value="ATPase domain of HSP90 chaperone/DNA topoisomerase II/histidine kinase"/>
    <property type="match status" value="1"/>
</dbReference>
<evidence type="ECO:0000256" key="11">
    <source>
        <dbReference type="ARBA" id="ARBA00022840"/>
    </source>
</evidence>
<evidence type="ECO:0000259" key="19">
    <source>
        <dbReference type="PROSITE" id="PS50109"/>
    </source>
</evidence>
<dbReference type="PANTHER" id="PTHR43065:SF46">
    <property type="entry name" value="C4-DICARBOXYLATE TRANSPORT SENSOR PROTEIN DCTB"/>
    <property type="match status" value="1"/>
</dbReference>
<evidence type="ECO:0000256" key="14">
    <source>
        <dbReference type="ARBA" id="ARBA00023136"/>
    </source>
</evidence>
<dbReference type="Pfam" id="PF00512">
    <property type="entry name" value="HisKA"/>
    <property type="match status" value="1"/>
</dbReference>
<dbReference type="PANTHER" id="PTHR43065">
    <property type="entry name" value="SENSOR HISTIDINE KINASE"/>
    <property type="match status" value="1"/>
</dbReference>
<keyword evidence="12 18" id="KW-1133">Transmembrane helix</keyword>
<evidence type="ECO:0000313" key="21">
    <source>
        <dbReference type="Proteomes" id="UP000248916"/>
    </source>
</evidence>
<keyword evidence="11" id="KW-0067">ATP-binding</keyword>
<feature type="transmembrane region" description="Helical" evidence="18">
    <location>
        <begin position="305"/>
        <end position="327"/>
    </location>
</feature>
<dbReference type="Proteomes" id="UP000248916">
    <property type="component" value="Unassembled WGS sequence"/>
</dbReference>
<evidence type="ECO:0000256" key="5">
    <source>
        <dbReference type="ARBA" id="ARBA00022519"/>
    </source>
</evidence>
<keyword evidence="7" id="KW-0808">Transferase</keyword>
<reference evidence="20 21" key="1">
    <citation type="submission" date="2018-06" db="EMBL/GenBank/DDBJ databases">
        <title>Genomic Encyclopedia of Archaeal and Bacterial Type Strains, Phase II (KMG-II): from individual species to whole genera.</title>
        <authorList>
            <person name="Goeker M."/>
        </authorList>
    </citation>
    <scope>NUCLEOTIDE SEQUENCE [LARGE SCALE GENOMIC DNA]</scope>
    <source>
        <strain evidence="20 21">DSM 22009</strain>
    </source>
</reference>
<gene>
    <name evidence="20" type="ORF">LX81_00308</name>
</gene>
<evidence type="ECO:0000256" key="12">
    <source>
        <dbReference type="ARBA" id="ARBA00022989"/>
    </source>
</evidence>
<evidence type="ECO:0000256" key="17">
    <source>
        <dbReference type="SAM" id="Coils"/>
    </source>
</evidence>
<keyword evidence="4" id="KW-1003">Cell membrane</keyword>
<feature type="domain" description="Histidine kinase" evidence="19">
    <location>
        <begin position="401"/>
        <end position="613"/>
    </location>
</feature>
<keyword evidence="17" id="KW-0175">Coiled coil</keyword>
<keyword evidence="21" id="KW-1185">Reference proteome</keyword>
<evidence type="ECO:0000256" key="15">
    <source>
        <dbReference type="ARBA" id="ARBA00059004"/>
    </source>
</evidence>
<dbReference type="InterPro" id="IPR036097">
    <property type="entry name" value="HisK_dim/P_sf"/>
</dbReference>
<sequence>MIGSGMGRLAAIGRRYPVTFVLPVVLAVATLAFFSFAQHARDNVADEAEAMLDRARVTLDNWFDRYRALPALYARDPRIIDALAGDPQPGTLDPVSRELAAWNDVANTLDTYILNRAGTAVAASNWQKNQSFVGQNYAFRPYFAEAISGRETGFFGLGTVSGLRGYFLSAPVVRDGRILGVVVLKIPILGLEEALDYAPHSIFVTDTAGVAIISGNPVLRMTATGPVDAQEQQVIDRTRRYDLAEIGPAPLEVAGRWADGYVLSHAPMAADPDMMGTHLSLSRELEIDDWRLQLLYDLGAFRGRLWSVGAAIAASAVAVIALVMLALQRRQRLIDRLADRERDRAKLARRVERRTRELSTANVRLEAEVVERRTAEETLRRTQNELVQAGKLAALGQMSAALSHEFNQPLTAIRTYTENAAAFYEAGRGDRAAENLARVLRLTERVAQLSKHLTRFARRSGDDVTPTALAPIVEEALGLLAARIGRSGARVCVTGTEDVVVLGGAVRLQHVLMNLITNAIDAARPDATPEIEIDVARHGADVEISVCDDGTGIADETLPKIFDPFFTTKEVGRGLGLGLSICFNIVRDFGGTMRAEPRPGGGTRMVVLLRSVPAERLAAE</sequence>
<comment type="subcellular location">
    <subcellularLocation>
        <location evidence="2">Cell inner membrane</location>
        <topology evidence="2">Multi-pass membrane protein</topology>
    </subcellularLocation>
</comment>
<dbReference type="Pfam" id="PF02518">
    <property type="entry name" value="HATPase_c"/>
    <property type="match status" value="1"/>
</dbReference>
<dbReference type="CDD" id="cd00082">
    <property type="entry name" value="HisKA"/>
    <property type="match status" value="1"/>
</dbReference>
<evidence type="ECO:0000256" key="18">
    <source>
        <dbReference type="SAM" id="Phobius"/>
    </source>
</evidence>
<evidence type="ECO:0000256" key="9">
    <source>
        <dbReference type="ARBA" id="ARBA00022741"/>
    </source>
</evidence>
<dbReference type="SUPFAM" id="SSF103190">
    <property type="entry name" value="Sensory domain-like"/>
    <property type="match status" value="1"/>
</dbReference>
<dbReference type="GO" id="GO:0005524">
    <property type="term" value="F:ATP binding"/>
    <property type="evidence" value="ECO:0007669"/>
    <property type="project" value="UniProtKB-KW"/>
</dbReference>
<dbReference type="EC" id="2.7.13.3" evidence="3"/>
<evidence type="ECO:0000256" key="13">
    <source>
        <dbReference type="ARBA" id="ARBA00023012"/>
    </source>
</evidence>
<accession>A0A2W7NHE4</accession>
<keyword evidence="6" id="KW-0597">Phosphoprotein</keyword>
<evidence type="ECO:0000256" key="10">
    <source>
        <dbReference type="ARBA" id="ARBA00022777"/>
    </source>
</evidence>
<dbReference type="GO" id="GO:0005886">
    <property type="term" value="C:plasma membrane"/>
    <property type="evidence" value="ECO:0007669"/>
    <property type="project" value="UniProtKB-SubCell"/>
</dbReference>
<comment type="function">
    <text evidence="15">Member of the two-component regulatory system DctB/DctD involved in the transport of C4-dicarboxylates. DctB functions as a membrane-associated protein kinase that phosphorylates DctD in response to environmental signals.</text>
</comment>
<dbReference type="InterPro" id="IPR003594">
    <property type="entry name" value="HATPase_dom"/>
</dbReference>
<dbReference type="SMART" id="SM00387">
    <property type="entry name" value="HATPase_c"/>
    <property type="match status" value="1"/>
</dbReference>
<dbReference type="InterPro" id="IPR005467">
    <property type="entry name" value="His_kinase_dom"/>
</dbReference>
<dbReference type="RefSeq" id="WP_111535508.1">
    <property type="nucleotide sequence ID" value="NZ_QKZL01000001.1"/>
</dbReference>
<evidence type="ECO:0000256" key="4">
    <source>
        <dbReference type="ARBA" id="ARBA00022475"/>
    </source>
</evidence>
<dbReference type="Gene3D" id="6.10.250.3020">
    <property type="match status" value="1"/>
</dbReference>
<dbReference type="InterPro" id="IPR033479">
    <property type="entry name" value="dCache_1"/>
</dbReference>
<keyword evidence="14 18" id="KW-0472">Membrane</keyword>
<dbReference type="InterPro" id="IPR017055">
    <property type="entry name" value="Sig_transdc_His_kinase_DctB"/>
</dbReference>
<dbReference type="PROSITE" id="PS50109">
    <property type="entry name" value="HIS_KIN"/>
    <property type="match status" value="1"/>
</dbReference>
<dbReference type="CDD" id="cd00075">
    <property type="entry name" value="HATPase"/>
    <property type="match status" value="1"/>
</dbReference>
<evidence type="ECO:0000256" key="2">
    <source>
        <dbReference type="ARBA" id="ARBA00004429"/>
    </source>
</evidence>
<keyword evidence="10 20" id="KW-0418">Kinase</keyword>
<dbReference type="InterPro" id="IPR029151">
    <property type="entry name" value="Sensor-like_sf"/>
</dbReference>
<protein>
    <recommendedName>
        <fullName evidence="16">C4-dicarboxylate transport sensor protein DctB</fullName>
        <ecNumber evidence="3">2.7.13.3</ecNumber>
    </recommendedName>
</protein>
<evidence type="ECO:0000256" key="16">
    <source>
        <dbReference type="ARBA" id="ARBA00073143"/>
    </source>
</evidence>
<dbReference type="FunFam" id="3.30.450.20:FF:000127">
    <property type="entry name" value="C4-dicarboxylate transport sensor protein"/>
    <property type="match status" value="1"/>
</dbReference>
<keyword evidence="8 18" id="KW-0812">Transmembrane</keyword>
<keyword evidence="9" id="KW-0547">Nucleotide-binding</keyword>
<dbReference type="PRINTS" id="PR00344">
    <property type="entry name" value="BCTRLSENSOR"/>
</dbReference>
<dbReference type="Gene3D" id="1.10.287.130">
    <property type="match status" value="1"/>
</dbReference>